<comment type="caution">
    <text evidence="8">The sequence shown here is derived from an EMBL/GenBank/DDBJ whole genome shotgun (WGS) entry which is preliminary data.</text>
</comment>
<evidence type="ECO:0000313" key="9">
    <source>
        <dbReference type="Proteomes" id="UP000621560"/>
    </source>
</evidence>
<dbReference type="InterPro" id="IPR052518">
    <property type="entry name" value="CHR_Transporter"/>
</dbReference>
<gene>
    <name evidence="8" type="ORF">IDH44_05575</name>
</gene>
<dbReference type="PANTHER" id="PTHR43663">
    <property type="entry name" value="CHROMATE TRANSPORT PROTEIN-RELATED"/>
    <property type="match status" value="1"/>
</dbReference>
<dbReference type="Pfam" id="PF02417">
    <property type="entry name" value="Chromate_transp"/>
    <property type="match status" value="1"/>
</dbReference>
<dbReference type="InterPro" id="IPR003370">
    <property type="entry name" value="Chromate_transpt"/>
</dbReference>
<dbReference type="GO" id="GO:0015109">
    <property type="term" value="F:chromate transmembrane transporter activity"/>
    <property type="evidence" value="ECO:0007669"/>
    <property type="project" value="InterPro"/>
</dbReference>
<comment type="subcellular location">
    <subcellularLocation>
        <location evidence="1">Cell membrane</location>
        <topology evidence="1">Multi-pass membrane protein</topology>
    </subcellularLocation>
</comment>
<feature type="transmembrane region" description="Helical" evidence="7">
    <location>
        <begin position="184"/>
        <end position="200"/>
    </location>
</feature>
<evidence type="ECO:0000256" key="1">
    <source>
        <dbReference type="ARBA" id="ARBA00004651"/>
    </source>
</evidence>
<dbReference type="PANTHER" id="PTHR43663:SF1">
    <property type="entry name" value="CHROMATE TRANSPORTER"/>
    <property type="match status" value="1"/>
</dbReference>
<feature type="transmembrane region" description="Helical" evidence="7">
    <location>
        <begin position="129"/>
        <end position="148"/>
    </location>
</feature>
<reference evidence="8" key="1">
    <citation type="submission" date="2020-09" db="EMBL/GenBank/DDBJ databases">
        <title>A novel bacterium of genus Paenibacillus, isolated from South China Sea.</title>
        <authorList>
            <person name="Huang H."/>
            <person name="Mo K."/>
            <person name="Hu Y."/>
        </authorList>
    </citation>
    <scope>NUCLEOTIDE SEQUENCE</scope>
    <source>
        <strain evidence="8">IB182496</strain>
    </source>
</reference>
<evidence type="ECO:0000256" key="7">
    <source>
        <dbReference type="SAM" id="Phobius"/>
    </source>
</evidence>
<evidence type="ECO:0000256" key="4">
    <source>
        <dbReference type="ARBA" id="ARBA00022692"/>
    </source>
</evidence>
<accession>A0A927GQV1</accession>
<comment type="similarity">
    <text evidence="2">Belongs to the chromate ion transporter (CHR) (TC 2.A.51) family.</text>
</comment>
<keyword evidence="9" id="KW-1185">Reference proteome</keyword>
<feature type="transmembrane region" description="Helical" evidence="7">
    <location>
        <begin position="160"/>
        <end position="178"/>
    </location>
</feature>
<organism evidence="8 9">
    <name type="scientific">Paenibacillus sabuli</name>
    <dbReference type="NCBI Taxonomy" id="2772509"/>
    <lineage>
        <taxon>Bacteria</taxon>
        <taxon>Bacillati</taxon>
        <taxon>Bacillota</taxon>
        <taxon>Bacilli</taxon>
        <taxon>Bacillales</taxon>
        <taxon>Paenibacillaceae</taxon>
        <taxon>Paenibacillus</taxon>
    </lineage>
</organism>
<evidence type="ECO:0000256" key="3">
    <source>
        <dbReference type="ARBA" id="ARBA00022475"/>
    </source>
</evidence>
<keyword evidence="4 7" id="KW-0812">Transmembrane</keyword>
<sequence>MGEEAGGALTAKEAKPIEKTAAAVRYKELCIALLRTGLVGYGGGPATIPLIRHEAVTRFKWMDDDEFGEVLAIANTLPGPIATKLAAYLGYRLCGWPGGAVGVAAHIVPTGAAMIGLYAFMAFFQSSPIIQGMIAGVVPVVAVMLGVMAYEFGEKAVKGLGLWLGVGLFAGAFALLQLAGLHPAIVIFAYLVYGAFHHRVKARWKARPRRPDREGGLPWNG</sequence>
<dbReference type="GO" id="GO:0005886">
    <property type="term" value="C:plasma membrane"/>
    <property type="evidence" value="ECO:0007669"/>
    <property type="project" value="UniProtKB-SubCell"/>
</dbReference>
<name>A0A927GQV1_9BACL</name>
<evidence type="ECO:0000256" key="2">
    <source>
        <dbReference type="ARBA" id="ARBA00005262"/>
    </source>
</evidence>
<evidence type="ECO:0000256" key="6">
    <source>
        <dbReference type="ARBA" id="ARBA00023136"/>
    </source>
</evidence>
<proteinExistence type="inferred from homology"/>
<dbReference type="Proteomes" id="UP000621560">
    <property type="component" value="Unassembled WGS sequence"/>
</dbReference>
<keyword evidence="3" id="KW-1003">Cell membrane</keyword>
<keyword evidence="5 7" id="KW-1133">Transmembrane helix</keyword>
<evidence type="ECO:0000256" key="5">
    <source>
        <dbReference type="ARBA" id="ARBA00022989"/>
    </source>
</evidence>
<dbReference type="AlphaFoldDB" id="A0A927GQV1"/>
<evidence type="ECO:0000313" key="8">
    <source>
        <dbReference type="EMBL" id="MBD2844651.1"/>
    </source>
</evidence>
<dbReference type="RefSeq" id="WP_190915495.1">
    <property type="nucleotide sequence ID" value="NZ_JACXIZ010000011.1"/>
</dbReference>
<protein>
    <submittedName>
        <fullName evidence="8">Chromate transporter</fullName>
    </submittedName>
</protein>
<feature type="transmembrane region" description="Helical" evidence="7">
    <location>
        <begin position="100"/>
        <end position="123"/>
    </location>
</feature>
<dbReference type="EMBL" id="JACXIZ010000011">
    <property type="protein sequence ID" value="MBD2844651.1"/>
    <property type="molecule type" value="Genomic_DNA"/>
</dbReference>
<keyword evidence="6 7" id="KW-0472">Membrane</keyword>